<dbReference type="RefSeq" id="WP_220749880.1">
    <property type="nucleotide sequence ID" value="NZ_BPFH01000006.1"/>
</dbReference>
<evidence type="ECO:0000256" key="2">
    <source>
        <dbReference type="ARBA" id="ARBA00023315"/>
    </source>
</evidence>
<dbReference type="InterPro" id="IPR000182">
    <property type="entry name" value="GNAT_dom"/>
</dbReference>
<protein>
    <submittedName>
        <fullName evidence="4">N-acetyltransferase</fullName>
    </submittedName>
</protein>
<organism evidence="4 5">
    <name type="scientific">Jannaschia pagri</name>
    <dbReference type="NCBI Taxonomy" id="2829797"/>
    <lineage>
        <taxon>Bacteria</taxon>
        <taxon>Pseudomonadati</taxon>
        <taxon>Pseudomonadota</taxon>
        <taxon>Alphaproteobacteria</taxon>
        <taxon>Rhodobacterales</taxon>
        <taxon>Roseobacteraceae</taxon>
        <taxon>Jannaschia</taxon>
    </lineage>
</organism>
<name>A0ABQ4NPS5_9RHOB</name>
<dbReference type="PROSITE" id="PS51186">
    <property type="entry name" value="GNAT"/>
    <property type="match status" value="1"/>
</dbReference>
<evidence type="ECO:0000256" key="1">
    <source>
        <dbReference type="ARBA" id="ARBA00022679"/>
    </source>
</evidence>
<dbReference type="InterPro" id="IPR050832">
    <property type="entry name" value="Bact_Acetyltransf"/>
</dbReference>
<dbReference type="InterPro" id="IPR016181">
    <property type="entry name" value="Acyl_CoA_acyltransferase"/>
</dbReference>
<dbReference type="EMBL" id="BPFH01000006">
    <property type="protein sequence ID" value="GIT96378.1"/>
    <property type="molecule type" value="Genomic_DNA"/>
</dbReference>
<dbReference type="PANTHER" id="PTHR43877:SF2">
    <property type="entry name" value="AMINOALKYLPHOSPHONATE N-ACETYLTRANSFERASE-RELATED"/>
    <property type="match status" value="1"/>
</dbReference>
<dbReference type="Gene3D" id="3.40.630.30">
    <property type="match status" value="1"/>
</dbReference>
<comment type="caution">
    <text evidence="4">The sequence shown here is derived from an EMBL/GenBank/DDBJ whole genome shotgun (WGS) entry which is preliminary data.</text>
</comment>
<evidence type="ECO:0000313" key="5">
    <source>
        <dbReference type="Proteomes" id="UP000786693"/>
    </source>
</evidence>
<dbReference type="CDD" id="cd04301">
    <property type="entry name" value="NAT_SF"/>
    <property type="match status" value="1"/>
</dbReference>
<evidence type="ECO:0000313" key="4">
    <source>
        <dbReference type="EMBL" id="GIT96378.1"/>
    </source>
</evidence>
<reference evidence="4 5" key="1">
    <citation type="submission" date="2021-05" db="EMBL/GenBank/DDBJ databases">
        <title>Bacteria Genome sequencing.</title>
        <authorList>
            <person name="Takabe Y."/>
            <person name="Nakajima Y."/>
            <person name="Suzuki S."/>
            <person name="Shiozaki T."/>
        </authorList>
    </citation>
    <scope>NUCLEOTIDE SEQUENCE [LARGE SCALE GENOMIC DNA]</scope>
    <source>
        <strain evidence="4 5">AI_62</strain>
    </source>
</reference>
<dbReference type="Proteomes" id="UP000786693">
    <property type="component" value="Unassembled WGS sequence"/>
</dbReference>
<evidence type="ECO:0000259" key="3">
    <source>
        <dbReference type="PROSITE" id="PS51186"/>
    </source>
</evidence>
<dbReference type="PANTHER" id="PTHR43877">
    <property type="entry name" value="AMINOALKYLPHOSPHONATE N-ACETYLTRANSFERASE-RELATED-RELATED"/>
    <property type="match status" value="1"/>
</dbReference>
<dbReference type="SUPFAM" id="SSF55729">
    <property type="entry name" value="Acyl-CoA N-acyltransferases (Nat)"/>
    <property type="match status" value="1"/>
</dbReference>
<keyword evidence="2" id="KW-0012">Acyltransferase</keyword>
<accession>A0ABQ4NPS5</accession>
<gene>
    <name evidence="4" type="ORF">JANAI62_30010</name>
</gene>
<keyword evidence="1" id="KW-0808">Transferase</keyword>
<feature type="domain" description="N-acetyltransferase" evidence="3">
    <location>
        <begin position="3"/>
        <end position="141"/>
    </location>
</feature>
<proteinExistence type="predicted"/>
<sequence length="148" mass="16041">MQISIERSDALTDEVLAIRRAVFIDEQGIPEADELDGTDGGCTHWILREGGVAVATIRTKSDGRTLKIGRVATLSQARGRGYAARLMADALETARSQGVARLYLSAQQDVVPWYARFGFAAYGAPYDDGGIPHFDMELLLDPQAQAAD</sequence>
<keyword evidence="5" id="KW-1185">Reference proteome</keyword>
<dbReference type="Pfam" id="PF13673">
    <property type="entry name" value="Acetyltransf_10"/>
    <property type="match status" value="1"/>
</dbReference>